<accession>A0A8T0HX65</accession>
<evidence type="ECO:0000313" key="2">
    <source>
        <dbReference type="Proteomes" id="UP000822688"/>
    </source>
</evidence>
<evidence type="ECO:0000313" key="1">
    <source>
        <dbReference type="EMBL" id="KAG0575684.1"/>
    </source>
</evidence>
<dbReference type="AlphaFoldDB" id="A0A8T0HX65"/>
<keyword evidence="2" id="KW-1185">Reference proteome</keyword>
<dbReference type="EMBL" id="CM026425">
    <property type="protein sequence ID" value="KAG0575684.1"/>
    <property type="molecule type" value="Genomic_DNA"/>
</dbReference>
<name>A0A8T0HX65_CERPU</name>
<protein>
    <submittedName>
        <fullName evidence="1">Uncharacterized protein</fullName>
    </submittedName>
</protein>
<gene>
    <name evidence="1" type="ORF">KC19_5G023200</name>
</gene>
<dbReference type="Proteomes" id="UP000822688">
    <property type="component" value="Chromosome 5"/>
</dbReference>
<comment type="caution">
    <text evidence="1">The sequence shown here is derived from an EMBL/GenBank/DDBJ whole genome shotgun (WGS) entry which is preliminary data.</text>
</comment>
<proteinExistence type="predicted"/>
<reference evidence="1" key="1">
    <citation type="submission" date="2020-06" db="EMBL/GenBank/DDBJ databases">
        <title>WGS assembly of Ceratodon purpureus strain R40.</title>
        <authorList>
            <person name="Carey S.B."/>
            <person name="Jenkins J."/>
            <person name="Shu S."/>
            <person name="Lovell J.T."/>
            <person name="Sreedasyam A."/>
            <person name="Maumus F."/>
            <person name="Tiley G.P."/>
            <person name="Fernandez-Pozo N."/>
            <person name="Barry K."/>
            <person name="Chen C."/>
            <person name="Wang M."/>
            <person name="Lipzen A."/>
            <person name="Daum C."/>
            <person name="Saski C.A."/>
            <person name="Payton A.C."/>
            <person name="Mcbreen J.C."/>
            <person name="Conrad R.E."/>
            <person name="Kollar L.M."/>
            <person name="Olsson S."/>
            <person name="Huttunen S."/>
            <person name="Landis J.B."/>
            <person name="Wickett N.J."/>
            <person name="Johnson M.G."/>
            <person name="Rensing S.A."/>
            <person name="Grimwood J."/>
            <person name="Schmutz J."/>
            <person name="Mcdaniel S.F."/>
        </authorList>
    </citation>
    <scope>NUCLEOTIDE SEQUENCE</scope>
    <source>
        <strain evidence="1">R40</strain>
    </source>
</reference>
<organism evidence="1 2">
    <name type="scientific">Ceratodon purpureus</name>
    <name type="common">Fire moss</name>
    <name type="synonym">Dicranum purpureum</name>
    <dbReference type="NCBI Taxonomy" id="3225"/>
    <lineage>
        <taxon>Eukaryota</taxon>
        <taxon>Viridiplantae</taxon>
        <taxon>Streptophyta</taxon>
        <taxon>Embryophyta</taxon>
        <taxon>Bryophyta</taxon>
        <taxon>Bryophytina</taxon>
        <taxon>Bryopsida</taxon>
        <taxon>Dicranidae</taxon>
        <taxon>Pseudoditrichales</taxon>
        <taxon>Ditrichaceae</taxon>
        <taxon>Ceratodon</taxon>
    </lineage>
</organism>
<sequence length="120" mass="13711">MHSCRRPPCPLQYEMLPLAFPLFLAVVPLRCSVKQFANAYASDIVKGRGVTDRVTMKSLLFSLVLLGAILSCSGQRISKYVWKKTCRKSSASEEVKRFFLSVCRKFWFLVSLFISVRIQI</sequence>